<protein>
    <submittedName>
        <fullName evidence="20">Uncharacterized protein</fullName>
    </submittedName>
</protein>
<dbReference type="Gene3D" id="1.10.3810.10">
    <property type="entry name" value="Biosynthetic peptidoglycan transglycosylase-like"/>
    <property type="match status" value="1"/>
</dbReference>
<keyword evidence="5" id="KW-0121">Carboxypeptidase</keyword>
<evidence type="ECO:0000256" key="2">
    <source>
        <dbReference type="ARBA" id="ARBA00007090"/>
    </source>
</evidence>
<keyword evidence="13" id="KW-0511">Multifunctional enzyme</keyword>
<feature type="transmembrane region" description="Helical" evidence="17">
    <location>
        <begin position="20"/>
        <end position="45"/>
    </location>
</feature>
<dbReference type="InterPro" id="IPR036950">
    <property type="entry name" value="PBP_transglycosylase"/>
</dbReference>
<evidence type="ECO:0000256" key="4">
    <source>
        <dbReference type="ARBA" id="ARBA00022475"/>
    </source>
</evidence>
<dbReference type="InterPro" id="IPR012338">
    <property type="entry name" value="Beta-lactam/transpept-like"/>
</dbReference>
<name>A0A1F7IKS1_9BACT</name>
<evidence type="ECO:0000256" key="16">
    <source>
        <dbReference type="ARBA" id="ARBA00049902"/>
    </source>
</evidence>
<keyword evidence="14" id="KW-0961">Cell wall biogenesis/degradation</keyword>
<dbReference type="SUPFAM" id="SSF53955">
    <property type="entry name" value="Lysozyme-like"/>
    <property type="match status" value="1"/>
</dbReference>
<comment type="catalytic activity">
    <reaction evidence="16">
        <text>[GlcNAc-(1-&gt;4)-Mur2Ac(oyl-L-Ala-gamma-D-Glu-L-Lys-D-Ala-D-Ala)](n)-di-trans,octa-cis-undecaprenyl diphosphate + beta-D-GlcNAc-(1-&gt;4)-Mur2Ac(oyl-L-Ala-gamma-D-Glu-L-Lys-D-Ala-D-Ala)-di-trans,octa-cis-undecaprenyl diphosphate = [GlcNAc-(1-&gt;4)-Mur2Ac(oyl-L-Ala-gamma-D-Glu-L-Lys-D-Ala-D-Ala)](n+1)-di-trans,octa-cis-undecaprenyl diphosphate + di-trans,octa-cis-undecaprenyl diphosphate + H(+)</text>
        <dbReference type="Rhea" id="RHEA:23708"/>
        <dbReference type="Rhea" id="RHEA-COMP:9602"/>
        <dbReference type="Rhea" id="RHEA-COMP:9603"/>
        <dbReference type="ChEBI" id="CHEBI:15378"/>
        <dbReference type="ChEBI" id="CHEBI:58405"/>
        <dbReference type="ChEBI" id="CHEBI:60033"/>
        <dbReference type="ChEBI" id="CHEBI:78435"/>
        <dbReference type="EC" id="2.4.99.28"/>
    </reaction>
</comment>
<dbReference type="InterPro" id="IPR001460">
    <property type="entry name" value="PCN-bd_Tpept"/>
</dbReference>
<evidence type="ECO:0000256" key="8">
    <source>
        <dbReference type="ARBA" id="ARBA00022679"/>
    </source>
</evidence>
<keyword evidence="17" id="KW-1133">Transmembrane helix</keyword>
<accession>A0A1F7IKS1</accession>
<evidence type="ECO:0000256" key="6">
    <source>
        <dbReference type="ARBA" id="ARBA00022670"/>
    </source>
</evidence>
<proteinExistence type="inferred from homology"/>
<feature type="domain" description="Glycosyl transferase family 51" evidence="19">
    <location>
        <begin position="71"/>
        <end position="244"/>
    </location>
</feature>
<keyword evidence="6" id="KW-0645">Protease</keyword>
<keyword evidence="4" id="KW-1003">Cell membrane</keyword>
<dbReference type="Gene3D" id="3.40.710.10">
    <property type="entry name" value="DD-peptidase/beta-lactamase superfamily"/>
    <property type="match status" value="1"/>
</dbReference>
<dbReference type="GO" id="GO:0008955">
    <property type="term" value="F:peptidoglycan glycosyltransferase activity"/>
    <property type="evidence" value="ECO:0007669"/>
    <property type="project" value="UniProtKB-EC"/>
</dbReference>
<keyword evidence="8" id="KW-0808">Transferase</keyword>
<evidence type="ECO:0000313" key="21">
    <source>
        <dbReference type="Proteomes" id="UP000178040"/>
    </source>
</evidence>
<comment type="subcellular location">
    <subcellularLocation>
        <location evidence="1">Cell membrane</location>
    </subcellularLocation>
</comment>
<evidence type="ECO:0000259" key="18">
    <source>
        <dbReference type="Pfam" id="PF00905"/>
    </source>
</evidence>
<keyword evidence="11" id="KW-0573">Peptidoglycan synthesis</keyword>
<dbReference type="GO" id="GO:0009002">
    <property type="term" value="F:serine-type D-Ala-D-Ala carboxypeptidase activity"/>
    <property type="evidence" value="ECO:0007669"/>
    <property type="project" value="UniProtKB-EC"/>
</dbReference>
<dbReference type="FunFam" id="1.10.3810.10:FF:000001">
    <property type="entry name" value="Penicillin-binding protein 1A"/>
    <property type="match status" value="1"/>
</dbReference>
<reference evidence="20 21" key="1">
    <citation type="journal article" date="2016" name="Nat. Commun.">
        <title>Thousands of microbial genomes shed light on interconnected biogeochemical processes in an aquifer system.</title>
        <authorList>
            <person name="Anantharaman K."/>
            <person name="Brown C.T."/>
            <person name="Hug L.A."/>
            <person name="Sharon I."/>
            <person name="Castelle C.J."/>
            <person name="Probst A.J."/>
            <person name="Thomas B.C."/>
            <person name="Singh A."/>
            <person name="Wilkins M.J."/>
            <person name="Karaoz U."/>
            <person name="Brodie E.L."/>
            <person name="Williams K.H."/>
            <person name="Hubbard S.S."/>
            <person name="Banfield J.F."/>
        </authorList>
    </citation>
    <scope>NUCLEOTIDE SEQUENCE [LARGE SCALE GENOMIC DNA]</scope>
</reference>
<dbReference type="GO" id="GO:0030288">
    <property type="term" value="C:outer membrane-bounded periplasmic space"/>
    <property type="evidence" value="ECO:0007669"/>
    <property type="project" value="TreeGrafter"/>
</dbReference>
<keyword evidence="7" id="KW-0328">Glycosyltransferase</keyword>
<evidence type="ECO:0000259" key="19">
    <source>
        <dbReference type="Pfam" id="PF00912"/>
    </source>
</evidence>
<evidence type="ECO:0000256" key="12">
    <source>
        <dbReference type="ARBA" id="ARBA00023136"/>
    </source>
</evidence>
<comment type="similarity">
    <text evidence="2">In the C-terminal section; belongs to the transpeptidase family.</text>
</comment>
<evidence type="ECO:0000256" key="3">
    <source>
        <dbReference type="ARBA" id="ARBA00007739"/>
    </source>
</evidence>
<sequence>MYFPRVFSRKRQYIRQRVIIFTLIIITGLIIFVFLFAFFLFAWYARDLPSPGKLTQISGSSTVFYDRDEKILFEMYKDKNRVPISLDKISEDFKKATISIEDKNFYQHQGVSQLGILRAFLNIILGRGLQGGSTITQQLIKNVLLDPRRTLPRKIKEIILAFEVERRYSKDQILEMYLNEAPYGGSYWGIGSAAKGYFGKEPKDLNLLESAILAGLPQSPSIYSPFIGKNDAWKKRTKDVLRRMREDGEINRNQESVASKTLEKIKFTSPKLSIAAPHFVFYVRDQIEKEFGGKLLDKGVKIKTTLSLDTQEIAEKIVNEEIKKLKSFNLTNSAVVILNSETNEILAMVGSYDFNDEKFGKFNAALGLRQPGSAIKPVTYALAFEKGYTPATLLLDVKTNFPQIGQDDYVPVNYDGKFRGPMQLRFTLGNSINIPAVKLLAMVGIRDFLQKASDMGMESFAPTEKNLRRFGLSITLGGGETRLLDITSAFSIFARGGIKKELSSVWEISDFTGKTIFKKSKTKEQRIFSPEVSFLISHILSDNNARIEEFGANSYLNIPGKTVAVKTGTSNDKRDNWAIGFSKGITIGIWSGNNDNSPMNQKIASGATGASQIFYRLMIELLKSYKDGIMEKPDKVKAVTIDSFLGGLPHEAVPTRSEYFLDGSEPKDLSSFYKKLKISKSTGKLANDVEIRTGNYDEKEYIVIRENDPISTDGKNRWQESIDAWVKEINDDKYHPPTEISESSSELVIVQIKSPSDKETISSNEIVIKGKIASIYPIKFTKFYINGSEVRILDGNISEFNESFNLSDGVYEIKVMSWNEKDKNGDSVVKIGVNKAWDSFNPTPTIVITPTP</sequence>
<keyword evidence="9" id="KW-0378">Hydrolase</keyword>
<feature type="domain" description="Penicillin-binding protein transpeptidase" evidence="18">
    <location>
        <begin position="334"/>
        <end position="581"/>
    </location>
</feature>
<gene>
    <name evidence="20" type="ORF">A3B40_03950</name>
</gene>
<comment type="similarity">
    <text evidence="3">In the N-terminal section; belongs to the glycosyltransferase 51 family.</text>
</comment>
<dbReference type="GO" id="GO:0008360">
    <property type="term" value="P:regulation of cell shape"/>
    <property type="evidence" value="ECO:0007669"/>
    <property type="project" value="UniProtKB-KW"/>
</dbReference>
<dbReference type="GO" id="GO:0009252">
    <property type="term" value="P:peptidoglycan biosynthetic process"/>
    <property type="evidence" value="ECO:0007669"/>
    <property type="project" value="UniProtKB-KW"/>
</dbReference>
<dbReference type="InterPro" id="IPR001264">
    <property type="entry name" value="Glyco_trans_51"/>
</dbReference>
<evidence type="ECO:0000256" key="14">
    <source>
        <dbReference type="ARBA" id="ARBA00023316"/>
    </source>
</evidence>
<dbReference type="EMBL" id="MGAI01000035">
    <property type="protein sequence ID" value="OGK43933.1"/>
    <property type="molecule type" value="Genomic_DNA"/>
</dbReference>
<evidence type="ECO:0000256" key="17">
    <source>
        <dbReference type="SAM" id="Phobius"/>
    </source>
</evidence>
<keyword evidence="10" id="KW-0133">Cell shape</keyword>
<evidence type="ECO:0000313" key="20">
    <source>
        <dbReference type="EMBL" id="OGK43933.1"/>
    </source>
</evidence>
<dbReference type="GO" id="GO:0071555">
    <property type="term" value="P:cell wall organization"/>
    <property type="evidence" value="ECO:0007669"/>
    <property type="project" value="UniProtKB-KW"/>
</dbReference>
<dbReference type="InterPro" id="IPR023346">
    <property type="entry name" value="Lysozyme-like_dom_sf"/>
</dbReference>
<evidence type="ECO:0000256" key="11">
    <source>
        <dbReference type="ARBA" id="ARBA00022984"/>
    </source>
</evidence>
<dbReference type="PANTHER" id="PTHR32282:SF11">
    <property type="entry name" value="PENICILLIN-BINDING PROTEIN 1B"/>
    <property type="match status" value="1"/>
</dbReference>
<comment type="caution">
    <text evidence="20">The sequence shown here is derived from an EMBL/GenBank/DDBJ whole genome shotgun (WGS) entry which is preliminary data.</text>
</comment>
<evidence type="ECO:0000256" key="5">
    <source>
        <dbReference type="ARBA" id="ARBA00022645"/>
    </source>
</evidence>
<comment type="catalytic activity">
    <reaction evidence="15">
        <text>Preferential cleavage: (Ac)2-L-Lys-D-Ala-|-D-Ala. Also transpeptidation of peptidyl-alanyl moieties that are N-acyl substituents of D-alanine.</text>
        <dbReference type="EC" id="3.4.16.4"/>
    </reaction>
</comment>
<dbReference type="Pfam" id="PF00905">
    <property type="entry name" value="Transpeptidase"/>
    <property type="match status" value="1"/>
</dbReference>
<dbReference type="SUPFAM" id="SSF56601">
    <property type="entry name" value="beta-lactamase/transpeptidase-like"/>
    <property type="match status" value="1"/>
</dbReference>
<evidence type="ECO:0000256" key="15">
    <source>
        <dbReference type="ARBA" id="ARBA00034000"/>
    </source>
</evidence>
<evidence type="ECO:0000256" key="13">
    <source>
        <dbReference type="ARBA" id="ARBA00023268"/>
    </source>
</evidence>
<dbReference type="GO" id="GO:0006508">
    <property type="term" value="P:proteolysis"/>
    <property type="evidence" value="ECO:0007669"/>
    <property type="project" value="UniProtKB-KW"/>
</dbReference>
<evidence type="ECO:0000256" key="9">
    <source>
        <dbReference type="ARBA" id="ARBA00022801"/>
    </source>
</evidence>
<evidence type="ECO:0000256" key="1">
    <source>
        <dbReference type="ARBA" id="ARBA00004236"/>
    </source>
</evidence>
<organism evidence="20 21">
    <name type="scientific">Candidatus Roizmanbacteria bacterium RIFCSPLOWO2_01_FULL_37_16</name>
    <dbReference type="NCBI Taxonomy" id="1802058"/>
    <lineage>
        <taxon>Bacteria</taxon>
        <taxon>Candidatus Roizmaniibacteriota</taxon>
    </lineage>
</organism>
<evidence type="ECO:0000256" key="10">
    <source>
        <dbReference type="ARBA" id="ARBA00022960"/>
    </source>
</evidence>
<dbReference type="AlphaFoldDB" id="A0A1F7IKS1"/>
<keyword evidence="12 17" id="KW-0472">Membrane</keyword>
<dbReference type="InterPro" id="IPR050396">
    <property type="entry name" value="Glycosyltr_51/Transpeptidase"/>
</dbReference>
<dbReference type="Pfam" id="PF00912">
    <property type="entry name" value="Transgly"/>
    <property type="match status" value="1"/>
</dbReference>
<keyword evidence="17" id="KW-0812">Transmembrane</keyword>
<dbReference type="GO" id="GO:0005886">
    <property type="term" value="C:plasma membrane"/>
    <property type="evidence" value="ECO:0007669"/>
    <property type="project" value="UniProtKB-SubCell"/>
</dbReference>
<dbReference type="PANTHER" id="PTHR32282">
    <property type="entry name" value="BINDING PROTEIN TRANSPEPTIDASE, PUTATIVE-RELATED"/>
    <property type="match status" value="1"/>
</dbReference>
<dbReference type="Proteomes" id="UP000178040">
    <property type="component" value="Unassembled WGS sequence"/>
</dbReference>
<evidence type="ECO:0000256" key="7">
    <source>
        <dbReference type="ARBA" id="ARBA00022676"/>
    </source>
</evidence>
<dbReference type="GO" id="GO:0008658">
    <property type="term" value="F:penicillin binding"/>
    <property type="evidence" value="ECO:0007669"/>
    <property type="project" value="InterPro"/>
</dbReference>